<protein>
    <submittedName>
        <fullName evidence="3">Uncharacterized protein</fullName>
    </submittedName>
</protein>
<proteinExistence type="predicted"/>
<dbReference type="EMBL" id="MT141779">
    <property type="protein sequence ID" value="QJA70281.1"/>
    <property type="molecule type" value="Genomic_DNA"/>
</dbReference>
<feature type="region of interest" description="Disordered" evidence="1">
    <location>
        <begin position="129"/>
        <end position="160"/>
    </location>
</feature>
<accession>A0A6M3LGN3</accession>
<evidence type="ECO:0000256" key="1">
    <source>
        <dbReference type="SAM" id="MobiDB-lite"/>
    </source>
</evidence>
<name>A0A6M3LGN3_9ZZZZ</name>
<dbReference type="AlphaFoldDB" id="A0A6M3LGN3"/>
<reference evidence="3" key="1">
    <citation type="submission" date="2020-03" db="EMBL/GenBank/DDBJ databases">
        <title>The deep terrestrial virosphere.</title>
        <authorList>
            <person name="Holmfeldt K."/>
            <person name="Nilsson E."/>
            <person name="Simone D."/>
            <person name="Lopez-Fernandez M."/>
            <person name="Wu X."/>
            <person name="de Brujin I."/>
            <person name="Lundin D."/>
            <person name="Andersson A."/>
            <person name="Bertilsson S."/>
            <person name="Dopson M."/>
        </authorList>
    </citation>
    <scope>NUCLEOTIDE SEQUENCE</scope>
    <source>
        <strain evidence="2">MM415A03847</strain>
        <strain evidence="3">MM415B03876</strain>
    </source>
</reference>
<evidence type="ECO:0000313" key="3">
    <source>
        <dbReference type="EMBL" id="QJA94366.1"/>
    </source>
</evidence>
<organism evidence="3">
    <name type="scientific">viral metagenome</name>
    <dbReference type="NCBI Taxonomy" id="1070528"/>
    <lineage>
        <taxon>unclassified sequences</taxon>
        <taxon>metagenomes</taxon>
        <taxon>organismal metagenomes</taxon>
    </lineage>
</organism>
<evidence type="ECO:0000313" key="2">
    <source>
        <dbReference type="EMBL" id="QJA70281.1"/>
    </source>
</evidence>
<sequence>MFALLLIAVLSAEPPASKPAADAQMAKILELEGAVSRLIGLVERLEKRLDDANVGREPVKKPKVNNPELTGVPDYEIMEDEPGRWVMEPQTGVPVYARSEWIVRHIGPVKVVECVRMYGRPVSVGAVTYGAPTEGPQRNQQQQQQDRQRPSNLFNFGGGL</sequence>
<gene>
    <name evidence="2" type="ORF">MM415A03847_0009</name>
    <name evidence="3" type="ORF">MM415B03876_0002</name>
</gene>
<dbReference type="EMBL" id="MT143226">
    <property type="protein sequence ID" value="QJA94366.1"/>
    <property type="molecule type" value="Genomic_DNA"/>
</dbReference>